<sequence>MAMIAGAVDVGLDDGRALVVAACLFNGFSDVSRLAIVRYLALGEQRVVDLTEHLGLAQSTVSKHLACLRDCGLVESRPQGRASVFSLTHPEATLEMLSAAERLLSLTGDAVALCPNFGEAARHTQDAKP</sequence>
<dbReference type="PRINTS" id="PR00778">
    <property type="entry name" value="HTHARSR"/>
</dbReference>
<dbReference type="CDD" id="cd00090">
    <property type="entry name" value="HTH_ARSR"/>
    <property type="match status" value="1"/>
</dbReference>
<dbReference type="EMBL" id="SJKB01000020">
    <property type="protein sequence ID" value="TCC54207.1"/>
    <property type="molecule type" value="Genomic_DNA"/>
</dbReference>
<accession>A0A4R0K4Y8</accession>
<dbReference type="NCBIfam" id="NF033788">
    <property type="entry name" value="HTH_metalloreg"/>
    <property type="match status" value="1"/>
</dbReference>
<dbReference type="GO" id="GO:0003677">
    <property type="term" value="F:DNA binding"/>
    <property type="evidence" value="ECO:0007669"/>
    <property type="project" value="UniProtKB-KW"/>
</dbReference>
<dbReference type="RefSeq" id="WP_131365322.1">
    <property type="nucleotide sequence ID" value="NZ_SJKB01000020.1"/>
</dbReference>
<name>A0A4R0K4Y8_9ACTN</name>
<evidence type="ECO:0000256" key="1">
    <source>
        <dbReference type="ARBA" id="ARBA00023015"/>
    </source>
</evidence>
<dbReference type="SUPFAM" id="SSF46785">
    <property type="entry name" value="Winged helix' DNA-binding domain"/>
    <property type="match status" value="1"/>
</dbReference>
<evidence type="ECO:0000256" key="2">
    <source>
        <dbReference type="ARBA" id="ARBA00023125"/>
    </source>
</evidence>
<evidence type="ECO:0000313" key="6">
    <source>
        <dbReference type="Proteomes" id="UP000291144"/>
    </source>
</evidence>
<proteinExistence type="predicted"/>
<dbReference type="Proteomes" id="UP000291144">
    <property type="component" value="Unassembled WGS sequence"/>
</dbReference>
<evidence type="ECO:0000313" key="5">
    <source>
        <dbReference type="EMBL" id="TCC54207.1"/>
    </source>
</evidence>
<dbReference type="PANTHER" id="PTHR33154">
    <property type="entry name" value="TRANSCRIPTIONAL REGULATOR, ARSR FAMILY"/>
    <property type="match status" value="1"/>
</dbReference>
<dbReference type="PROSITE" id="PS50987">
    <property type="entry name" value="HTH_ARSR_2"/>
    <property type="match status" value="1"/>
</dbReference>
<keyword evidence="3" id="KW-0804">Transcription</keyword>
<evidence type="ECO:0000256" key="3">
    <source>
        <dbReference type="ARBA" id="ARBA00023163"/>
    </source>
</evidence>
<dbReference type="InterPro" id="IPR011991">
    <property type="entry name" value="ArsR-like_HTH"/>
</dbReference>
<reference evidence="5 6" key="1">
    <citation type="submission" date="2019-02" db="EMBL/GenBank/DDBJ databases">
        <title>Kribbella capetownensis sp. nov. and Kribbella speibonae sp. nov., isolated from soil.</title>
        <authorList>
            <person name="Curtis S.M."/>
            <person name="Norton I."/>
            <person name="Everest G.J."/>
            <person name="Meyers P.R."/>
        </authorList>
    </citation>
    <scope>NUCLEOTIDE SEQUENCE [LARGE SCALE GENOMIC DNA]</scope>
    <source>
        <strain evidence="5 6">NRRL B-24813</strain>
    </source>
</reference>
<organism evidence="5 6">
    <name type="scientific">Kribbella pittospori</name>
    <dbReference type="NCBI Taxonomy" id="722689"/>
    <lineage>
        <taxon>Bacteria</taxon>
        <taxon>Bacillati</taxon>
        <taxon>Actinomycetota</taxon>
        <taxon>Actinomycetes</taxon>
        <taxon>Propionibacteriales</taxon>
        <taxon>Kribbellaceae</taxon>
        <taxon>Kribbella</taxon>
    </lineage>
</organism>
<gene>
    <name evidence="5" type="ORF">E0H73_39340</name>
</gene>
<keyword evidence="6" id="KW-1185">Reference proteome</keyword>
<dbReference type="InterPro" id="IPR001845">
    <property type="entry name" value="HTH_ArsR_DNA-bd_dom"/>
</dbReference>
<dbReference type="InterPro" id="IPR051081">
    <property type="entry name" value="HTH_MetalResp_TranReg"/>
</dbReference>
<dbReference type="Pfam" id="PF01022">
    <property type="entry name" value="HTH_5"/>
    <property type="match status" value="1"/>
</dbReference>
<dbReference type="OrthoDB" id="3401849at2"/>
<comment type="caution">
    <text evidence="5">The sequence shown here is derived from an EMBL/GenBank/DDBJ whole genome shotgun (WGS) entry which is preliminary data.</text>
</comment>
<evidence type="ECO:0000259" key="4">
    <source>
        <dbReference type="PROSITE" id="PS50987"/>
    </source>
</evidence>
<dbReference type="SMART" id="SM00418">
    <property type="entry name" value="HTH_ARSR"/>
    <property type="match status" value="1"/>
</dbReference>
<keyword evidence="2" id="KW-0238">DNA-binding</keyword>
<dbReference type="Gene3D" id="1.10.10.10">
    <property type="entry name" value="Winged helix-like DNA-binding domain superfamily/Winged helix DNA-binding domain"/>
    <property type="match status" value="1"/>
</dbReference>
<protein>
    <submittedName>
        <fullName evidence="5">ArsR family transcriptional regulator</fullName>
    </submittedName>
</protein>
<feature type="domain" description="HTH arsR-type" evidence="4">
    <location>
        <begin position="12"/>
        <end position="107"/>
    </location>
</feature>
<dbReference type="InterPro" id="IPR036388">
    <property type="entry name" value="WH-like_DNA-bd_sf"/>
</dbReference>
<dbReference type="AlphaFoldDB" id="A0A4R0K4Y8"/>
<dbReference type="PANTHER" id="PTHR33154:SF36">
    <property type="entry name" value="TRANSCRIPTIONAL REGULATOR"/>
    <property type="match status" value="1"/>
</dbReference>
<dbReference type="GO" id="GO:0003700">
    <property type="term" value="F:DNA-binding transcription factor activity"/>
    <property type="evidence" value="ECO:0007669"/>
    <property type="project" value="InterPro"/>
</dbReference>
<dbReference type="InterPro" id="IPR036390">
    <property type="entry name" value="WH_DNA-bd_sf"/>
</dbReference>
<keyword evidence="1" id="KW-0805">Transcription regulation</keyword>